<protein>
    <submittedName>
        <fullName evidence="2">Conserved domain protein</fullName>
    </submittedName>
</protein>
<keyword evidence="3" id="KW-1185">Reference proteome</keyword>
<dbReference type="AlphaFoldDB" id="E9SE03"/>
<proteinExistence type="predicted"/>
<evidence type="ECO:0000256" key="1">
    <source>
        <dbReference type="SAM" id="Phobius"/>
    </source>
</evidence>
<feature type="transmembrane region" description="Helical" evidence="1">
    <location>
        <begin position="319"/>
        <end position="339"/>
    </location>
</feature>
<dbReference type="EMBL" id="ADKM02000093">
    <property type="protein sequence ID" value="EGC02489.1"/>
    <property type="molecule type" value="Genomic_DNA"/>
</dbReference>
<comment type="caution">
    <text evidence="2">The sequence shown here is derived from an EMBL/GenBank/DDBJ whole genome shotgun (WGS) entry which is preliminary data.</text>
</comment>
<organism evidence="2 3">
    <name type="scientific">Ruminococcus albus 8</name>
    <dbReference type="NCBI Taxonomy" id="246199"/>
    <lineage>
        <taxon>Bacteria</taxon>
        <taxon>Bacillati</taxon>
        <taxon>Bacillota</taxon>
        <taxon>Clostridia</taxon>
        <taxon>Eubacteriales</taxon>
        <taxon>Oscillospiraceae</taxon>
        <taxon>Ruminococcus</taxon>
    </lineage>
</organism>
<dbReference type="Proteomes" id="UP000004259">
    <property type="component" value="Unassembled WGS sequence"/>
</dbReference>
<keyword evidence="1" id="KW-0472">Membrane</keyword>
<dbReference type="RefSeq" id="WP_002850850.1">
    <property type="nucleotide sequence ID" value="NZ_ADKM02000093.1"/>
</dbReference>
<reference evidence="2 3" key="1">
    <citation type="submission" date="2011-02" db="EMBL/GenBank/DDBJ databases">
        <authorList>
            <person name="Nelson K.E."/>
            <person name="Sutton G."/>
            <person name="Torralba M."/>
            <person name="Durkin S."/>
            <person name="Harkins D."/>
            <person name="Montgomery R."/>
            <person name="Ziemer C."/>
            <person name="Klaassens E."/>
            <person name="Ocuiv P."/>
            <person name="Morrison M."/>
        </authorList>
    </citation>
    <scope>NUCLEOTIDE SEQUENCE [LARGE SCALE GENOMIC DNA]</scope>
    <source>
        <strain evidence="2 3">8</strain>
    </source>
</reference>
<feature type="transmembrane region" description="Helical" evidence="1">
    <location>
        <begin position="210"/>
        <end position="229"/>
    </location>
</feature>
<dbReference type="OrthoDB" id="1708273at2"/>
<dbReference type="STRING" id="246199.CUS_5422"/>
<feature type="transmembrane region" description="Helical" evidence="1">
    <location>
        <begin position="294"/>
        <end position="312"/>
    </location>
</feature>
<sequence>MLFLKELRRVVFSKIFILFFVAEVFMAFFTQFWSDMGSGFRNYAPPVPGGDYGMTVVDDPPTLTQEATASLINDYVNNEYTTYPYGFIHTVHLKGSDKDKISVILSKLTGIVEIEQYVRSSFEIKYTYDEYKQYIIPELGVLNNVSIDEFHALMTEADKILGGGSKYSPKEIMYNFSLGPKSYEEALAEYNSLIYDDRITNGYARLFCDYHGFFMALLPVFLVAVYLSADKRSKAEQLIFSRSISSVKLAAARFAALVTAEMIPVLFTAILATYRVAQFYDPAMMDMFAMFKYSFIWILPTAIAVTGTDMLLSGLLPAVAVVIIQFGAWFMMMFMGSLYEDFGVFDLVIRHNTEYDRQGFMDNITVFVQNRLFFTALGLICTALYVFIWKLRREGRFGESKLLSKLSLHRSET</sequence>
<name>E9SE03_RUMAL</name>
<gene>
    <name evidence="2" type="ORF">CUS_5422</name>
</gene>
<accession>E9SE03</accession>
<evidence type="ECO:0000313" key="3">
    <source>
        <dbReference type="Proteomes" id="UP000004259"/>
    </source>
</evidence>
<feature type="transmembrane region" description="Helical" evidence="1">
    <location>
        <begin position="12"/>
        <end position="33"/>
    </location>
</feature>
<dbReference type="eggNOG" id="ENOG502Z8TU">
    <property type="taxonomic scope" value="Bacteria"/>
</dbReference>
<evidence type="ECO:0000313" key="2">
    <source>
        <dbReference type="EMBL" id="EGC02489.1"/>
    </source>
</evidence>
<feature type="transmembrane region" description="Helical" evidence="1">
    <location>
        <begin position="250"/>
        <end position="274"/>
    </location>
</feature>
<keyword evidence="1" id="KW-0812">Transmembrane</keyword>
<feature type="transmembrane region" description="Helical" evidence="1">
    <location>
        <begin position="372"/>
        <end position="391"/>
    </location>
</feature>
<keyword evidence="1" id="KW-1133">Transmembrane helix</keyword>